<dbReference type="InterPro" id="IPR035979">
    <property type="entry name" value="RBD_domain_sf"/>
</dbReference>
<protein>
    <submittedName>
        <fullName evidence="4">RNA-binding protein</fullName>
    </submittedName>
</protein>
<comment type="caution">
    <text evidence="4">The sequence shown here is derived from an EMBL/GenBank/DDBJ whole genome shotgun (WGS) entry which is preliminary data.</text>
</comment>
<accession>A0A3E1F077</accession>
<dbReference type="PANTHER" id="PTHR48027">
    <property type="entry name" value="HETEROGENEOUS NUCLEAR RIBONUCLEOPROTEIN 87F-RELATED"/>
    <property type="match status" value="1"/>
</dbReference>
<dbReference type="InterPro" id="IPR012677">
    <property type="entry name" value="Nucleotide-bd_a/b_plait_sf"/>
</dbReference>
<feature type="compositionally biased region" description="Basic residues" evidence="2">
    <location>
        <begin position="126"/>
        <end position="135"/>
    </location>
</feature>
<name>A0A3E1F077_9FLAO</name>
<dbReference type="OrthoDB" id="9798855at2"/>
<gene>
    <name evidence="4" type="ORF">DXU93_04615</name>
</gene>
<dbReference type="SMART" id="SM00360">
    <property type="entry name" value="RRM"/>
    <property type="match status" value="1"/>
</dbReference>
<evidence type="ECO:0000259" key="3">
    <source>
        <dbReference type="PROSITE" id="PS50102"/>
    </source>
</evidence>
<dbReference type="RefSeq" id="WP_116880086.1">
    <property type="nucleotide sequence ID" value="NZ_QURB01000002.1"/>
</dbReference>
<keyword evidence="5" id="KW-1185">Reference proteome</keyword>
<dbReference type="Gene3D" id="3.30.70.330">
    <property type="match status" value="1"/>
</dbReference>
<dbReference type="PROSITE" id="PS50102">
    <property type="entry name" value="RRM"/>
    <property type="match status" value="1"/>
</dbReference>
<organism evidence="4 5">
    <name type="scientific">Brumimicrobium aurantiacum</name>
    <dbReference type="NCBI Taxonomy" id="1737063"/>
    <lineage>
        <taxon>Bacteria</taxon>
        <taxon>Pseudomonadati</taxon>
        <taxon>Bacteroidota</taxon>
        <taxon>Flavobacteriia</taxon>
        <taxon>Flavobacteriales</taxon>
        <taxon>Crocinitomicaceae</taxon>
        <taxon>Brumimicrobium</taxon>
    </lineage>
</organism>
<dbReference type="InterPro" id="IPR000504">
    <property type="entry name" value="RRM_dom"/>
</dbReference>
<evidence type="ECO:0000256" key="2">
    <source>
        <dbReference type="SAM" id="MobiDB-lite"/>
    </source>
</evidence>
<feature type="region of interest" description="Disordered" evidence="2">
    <location>
        <begin position="77"/>
        <end position="135"/>
    </location>
</feature>
<dbReference type="SUPFAM" id="SSF54928">
    <property type="entry name" value="RNA-binding domain, RBD"/>
    <property type="match status" value="1"/>
</dbReference>
<keyword evidence="1" id="KW-0694">RNA-binding</keyword>
<proteinExistence type="predicted"/>
<dbReference type="InterPro" id="IPR052462">
    <property type="entry name" value="SLIRP/GR-RBP-like"/>
</dbReference>
<evidence type="ECO:0000313" key="5">
    <source>
        <dbReference type="Proteomes" id="UP000257127"/>
    </source>
</evidence>
<feature type="compositionally biased region" description="Basic and acidic residues" evidence="2">
    <location>
        <begin position="79"/>
        <end position="125"/>
    </location>
</feature>
<dbReference type="EMBL" id="QURB01000002">
    <property type="protein sequence ID" value="RFC55107.1"/>
    <property type="molecule type" value="Genomic_DNA"/>
</dbReference>
<feature type="domain" description="RRM" evidence="3">
    <location>
        <begin position="2"/>
        <end position="80"/>
    </location>
</feature>
<sequence length="135" mass="15491">MTNIFIANLDFGITSEDLRATFSQFGEVSYAHVVYDNKTKKSKGYGYVEMEDLSLANAAISALNGMEVNGRVLDVKLATPKEKRPQNINKPKESFKSKPSRPERSDRPSKPRKEVKEVKTSERRVMRPRRKRKED</sequence>
<dbReference type="Pfam" id="PF00076">
    <property type="entry name" value="RRM_1"/>
    <property type="match status" value="1"/>
</dbReference>
<dbReference type="Proteomes" id="UP000257127">
    <property type="component" value="Unassembled WGS sequence"/>
</dbReference>
<evidence type="ECO:0000256" key="1">
    <source>
        <dbReference type="ARBA" id="ARBA00022884"/>
    </source>
</evidence>
<evidence type="ECO:0000313" key="4">
    <source>
        <dbReference type="EMBL" id="RFC55107.1"/>
    </source>
</evidence>
<reference evidence="4 5" key="1">
    <citation type="submission" date="2018-08" db="EMBL/GenBank/DDBJ databases">
        <title>The draft genome squence of Brumimicrobium sp. N62.</title>
        <authorList>
            <person name="Du Z.-J."/>
            <person name="Luo H.-R."/>
        </authorList>
    </citation>
    <scope>NUCLEOTIDE SEQUENCE [LARGE SCALE GENOMIC DNA]</scope>
    <source>
        <strain evidence="4 5">N62</strain>
    </source>
</reference>
<dbReference type="GO" id="GO:0003723">
    <property type="term" value="F:RNA binding"/>
    <property type="evidence" value="ECO:0007669"/>
    <property type="project" value="UniProtKB-KW"/>
</dbReference>
<dbReference type="AlphaFoldDB" id="A0A3E1F077"/>